<evidence type="ECO:0000259" key="1">
    <source>
        <dbReference type="Pfam" id="PF15567"/>
    </source>
</evidence>
<evidence type="ECO:0000313" key="2">
    <source>
        <dbReference type="EMBL" id="KGJ89680.1"/>
    </source>
</evidence>
<dbReference type="InterPro" id="IPR029082">
    <property type="entry name" value="Imm35"/>
</dbReference>
<dbReference type="Proteomes" id="UP000029843">
    <property type="component" value="Unassembled WGS sequence"/>
</dbReference>
<dbReference type="PATRIC" id="fig|28229.4.peg.3029"/>
<dbReference type="Pfam" id="PF15567">
    <property type="entry name" value="Imm35"/>
    <property type="match status" value="1"/>
</dbReference>
<gene>
    <name evidence="2" type="ORF">ND2E_3871</name>
</gene>
<dbReference type="EMBL" id="JQED01000040">
    <property type="protein sequence ID" value="KGJ89680.1"/>
    <property type="molecule type" value="Genomic_DNA"/>
</dbReference>
<reference evidence="2 3" key="1">
    <citation type="submission" date="2014-08" db="EMBL/GenBank/DDBJ databases">
        <title>Genomic and Phenotypic Diversity of Colwellia psychrerythraea strains from Disparate Marine Basins.</title>
        <authorList>
            <person name="Techtmann S.M."/>
            <person name="Stelling S.C."/>
            <person name="Utturkar S.M."/>
            <person name="Alshibli N."/>
            <person name="Harris A."/>
            <person name="Brown S.D."/>
            <person name="Hazen T.C."/>
        </authorList>
    </citation>
    <scope>NUCLEOTIDE SEQUENCE [LARGE SCALE GENOMIC DNA]</scope>
    <source>
        <strain evidence="2 3">ND2E</strain>
    </source>
</reference>
<proteinExistence type="predicted"/>
<dbReference type="RefSeq" id="WP_033094683.1">
    <property type="nucleotide sequence ID" value="NZ_JQED01000040.1"/>
</dbReference>
<dbReference type="AlphaFoldDB" id="A0A099KHG3"/>
<dbReference type="OrthoDB" id="3542635at2"/>
<sequence>MNLAEAEKLVLSEIEDPCISNDIECGLLKGETIEKDWGWVFFYQSTAFLNSGDFRDMVGGNAPIIVNKHTGKLIHTGTTYEIDHYIKEYEGSL</sequence>
<name>A0A099KHG3_COLPS</name>
<evidence type="ECO:0000313" key="3">
    <source>
        <dbReference type="Proteomes" id="UP000029843"/>
    </source>
</evidence>
<comment type="caution">
    <text evidence="2">The sequence shown here is derived from an EMBL/GenBank/DDBJ whole genome shotgun (WGS) entry which is preliminary data.</text>
</comment>
<organism evidence="2 3">
    <name type="scientific">Colwellia psychrerythraea</name>
    <name type="common">Vibrio psychroerythus</name>
    <dbReference type="NCBI Taxonomy" id="28229"/>
    <lineage>
        <taxon>Bacteria</taxon>
        <taxon>Pseudomonadati</taxon>
        <taxon>Pseudomonadota</taxon>
        <taxon>Gammaproteobacteria</taxon>
        <taxon>Alteromonadales</taxon>
        <taxon>Colwelliaceae</taxon>
        <taxon>Colwellia</taxon>
    </lineage>
</organism>
<accession>A0A099KHG3</accession>
<protein>
    <recommendedName>
        <fullName evidence="1">Immunity protein 35 domain-containing protein</fullName>
    </recommendedName>
</protein>
<feature type="domain" description="Immunity protein 35" evidence="1">
    <location>
        <begin position="31"/>
        <end position="74"/>
    </location>
</feature>